<organism evidence="1 2">
    <name type="scientific">Oidiodendron maius (strain Zn)</name>
    <dbReference type="NCBI Taxonomy" id="913774"/>
    <lineage>
        <taxon>Eukaryota</taxon>
        <taxon>Fungi</taxon>
        <taxon>Dikarya</taxon>
        <taxon>Ascomycota</taxon>
        <taxon>Pezizomycotina</taxon>
        <taxon>Leotiomycetes</taxon>
        <taxon>Leotiomycetes incertae sedis</taxon>
        <taxon>Myxotrichaceae</taxon>
        <taxon>Oidiodendron</taxon>
    </lineage>
</organism>
<name>A0A0C3CS52_OIDMZ</name>
<proteinExistence type="predicted"/>
<gene>
    <name evidence="1" type="ORF">OIDMADRAFT_36538</name>
</gene>
<evidence type="ECO:0000313" key="1">
    <source>
        <dbReference type="EMBL" id="KIM92507.1"/>
    </source>
</evidence>
<dbReference type="OrthoDB" id="3439491at2759"/>
<keyword evidence="2" id="KW-1185">Reference proteome</keyword>
<reference evidence="2" key="2">
    <citation type="submission" date="2015-01" db="EMBL/GenBank/DDBJ databases">
        <title>Evolutionary Origins and Diversification of the Mycorrhizal Mutualists.</title>
        <authorList>
            <consortium name="DOE Joint Genome Institute"/>
            <consortium name="Mycorrhizal Genomics Consortium"/>
            <person name="Kohler A."/>
            <person name="Kuo A."/>
            <person name="Nagy L.G."/>
            <person name="Floudas D."/>
            <person name="Copeland A."/>
            <person name="Barry K.W."/>
            <person name="Cichocki N."/>
            <person name="Veneault-Fourrey C."/>
            <person name="LaButti K."/>
            <person name="Lindquist E.A."/>
            <person name="Lipzen A."/>
            <person name="Lundell T."/>
            <person name="Morin E."/>
            <person name="Murat C."/>
            <person name="Riley R."/>
            <person name="Ohm R."/>
            <person name="Sun H."/>
            <person name="Tunlid A."/>
            <person name="Henrissat B."/>
            <person name="Grigoriev I.V."/>
            <person name="Hibbett D.S."/>
            <person name="Martin F."/>
        </authorList>
    </citation>
    <scope>NUCLEOTIDE SEQUENCE [LARGE SCALE GENOMIC DNA]</scope>
    <source>
        <strain evidence="2">Zn</strain>
    </source>
</reference>
<accession>A0A0C3CS52</accession>
<dbReference type="InParanoid" id="A0A0C3CS52"/>
<dbReference type="Proteomes" id="UP000054321">
    <property type="component" value="Unassembled WGS sequence"/>
</dbReference>
<reference evidence="1 2" key="1">
    <citation type="submission" date="2014-04" db="EMBL/GenBank/DDBJ databases">
        <authorList>
            <consortium name="DOE Joint Genome Institute"/>
            <person name="Kuo A."/>
            <person name="Martino E."/>
            <person name="Perotto S."/>
            <person name="Kohler A."/>
            <person name="Nagy L.G."/>
            <person name="Floudas D."/>
            <person name="Copeland A."/>
            <person name="Barry K.W."/>
            <person name="Cichocki N."/>
            <person name="Veneault-Fourrey C."/>
            <person name="LaButti K."/>
            <person name="Lindquist E.A."/>
            <person name="Lipzen A."/>
            <person name="Lundell T."/>
            <person name="Morin E."/>
            <person name="Murat C."/>
            <person name="Sun H."/>
            <person name="Tunlid A."/>
            <person name="Henrissat B."/>
            <person name="Grigoriev I.V."/>
            <person name="Hibbett D.S."/>
            <person name="Martin F."/>
            <person name="Nordberg H.P."/>
            <person name="Cantor M.N."/>
            <person name="Hua S.X."/>
        </authorList>
    </citation>
    <scope>NUCLEOTIDE SEQUENCE [LARGE SCALE GENOMIC DNA]</scope>
    <source>
        <strain evidence="1 2">Zn</strain>
    </source>
</reference>
<sequence length="206" mass="23184">MLDDGPDFTDMPNGTMLLHEYYIGRDKTGRLLVKEARKFFYRENTFAVLSHRLVDFMQDPLVDGKPVEVVQLVKGITVRVYDVDSPAGLKEDEFPTATPIDIELQVGGAINGMDLMMQQMIRDISGVVKGLIGRFGDGLSIRTESVVSLMMCNIRPYWDAPEVDAVERLQQGLDYSFKELMQIQIAKWTGVLPKVLDTNSELVPLL</sequence>
<evidence type="ECO:0000313" key="2">
    <source>
        <dbReference type="Proteomes" id="UP000054321"/>
    </source>
</evidence>
<protein>
    <submittedName>
        <fullName evidence="1">Uncharacterized protein</fullName>
    </submittedName>
</protein>
<dbReference type="AlphaFoldDB" id="A0A0C3CS52"/>
<dbReference type="EMBL" id="KN832927">
    <property type="protein sequence ID" value="KIM92507.1"/>
    <property type="molecule type" value="Genomic_DNA"/>
</dbReference>
<dbReference type="HOGENOM" id="CLU_1332293_0_0_1"/>